<name>A0A8H9GLR8_9DEIO</name>
<dbReference type="Pfam" id="PF02397">
    <property type="entry name" value="Bac_transf"/>
    <property type="match status" value="1"/>
</dbReference>
<evidence type="ECO:0000259" key="3">
    <source>
        <dbReference type="Pfam" id="PF02397"/>
    </source>
</evidence>
<protein>
    <submittedName>
        <fullName evidence="4">UDP-phosphate galactose phosphotransferase</fullName>
    </submittedName>
</protein>
<sequence>MPEAPPVRDPYPLKRPLDALAAVVLLLLTWPLLLLIALAVRVDLGRPVLFRQVRPGQHGQLFTMMKFRTMRDATDASGTPLPDAARLTRFGQLLRASSLDELPELINVLRGEMSLVGPRPLLPEYLPRYSPQQARRHEVRPGLTGWAQVNGRNALTWERKFALDVWYVDHASLALDLRILLLTVGRVFRRADILPEGQSEVAAFLGSVPAPLSVPAREVSGAAAHTRSLP</sequence>
<dbReference type="InterPro" id="IPR003362">
    <property type="entry name" value="Bact_transf"/>
</dbReference>
<dbReference type="PANTHER" id="PTHR30576">
    <property type="entry name" value="COLANIC BIOSYNTHESIS UDP-GLUCOSE LIPID CARRIER TRANSFERASE"/>
    <property type="match status" value="1"/>
</dbReference>
<dbReference type="RefSeq" id="WP_110833278.1">
    <property type="nucleotide sequence ID" value="NZ_BMQG01000003.1"/>
</dbReference>
<dbReference type="GO" id="GO:0016780">
    <property type="term" value="F:phosphotransferase activity, for other substituted phosphate groups"/>
    <property type="evidence" value="ECO:0007669"/>
    <property type="project" value="TreeGrafter"/>
</dbReference>
<evidence type="ECO:0000256" key="2">
    <source>
        <dbReference type="SAM" id="Phobius"/>
    </source>
</evidence>
<evidence type="ECO:0000313" key="4">
    <source>
        <dbReference type="EMBL" id="GGM38041.1"/>
    </source>
</evidence>
<comment type="caution">
    <text evidence="4">The sequence shown here is derived from an EMBL/GenBank/DDBJ whole genome shotgun (WGS) entry which is preliminary data.</text>
</comment>
<proteinExistence type="inferred from homology"/>
<keyword evidence="4" id="KW-0808">Transferase</keyword>
<keyword evidence="2" id="KW-1133">Transmembrane helix</keyword>
<feature type="domain" description="Bacterial sugar transferase" evidence="3">
    <location>
        <begin position="14"/>
        <end position="188"/>
    </location>
</feature>
<gene>
    <name evidence="4" type="ORF">GCM10008956_13030</name>
</gene>
<evidence type="ECO:0000313" key="5">
    <source>
        <dbReference type="Proteomes" id="UP000600547"/>
    </source>
</evidence>
<keyword evidence="5" id="KW-1185">Reference proteome</keyword>
<reference evidence="5" key="1">
    <citation type="journal article" date="2019" name="Int. J. Syst. Evol. Microbiol.">
        <title>The Global Catalogue of Microorganisms (GCM) 10K type strain sequencing project: providing services to taxonomists for standard genome sequencing and annotation.</title>
        <authorList>
            <consortium name="The Broad Institute Genomics Platform"/>
            <consortium name="The Broad Institute Genome Sequencing Center for Infectious Disease"/>
            <person name="Wu L."/>
            <person name="Ma J."/>
        </authorList>
    </citation>
    <scope>NUCLEOTIDE SEQUENCE [LARGE SCALE GENOMIC DNA]</scope>
    <source>
        <strain evidence="5">JCM 31047</strain>
    </source>
</reference>
<dbReference type="EMBL" id="BMQG01000003">
    <property type="protein sequence ID" value="GGM38041.1"/>
    <property type="molecule type" value="Genomic_DNA"/>
</dbReference>
<dbReference type="Proteomes" id="UP000600547">
    <property type="component" value="Unassembled WGS sequence"/>
</dbReference>
<accession>A0A8H9GLR8</accession>
<comment type="similarity">
    <text evidence="1">Belongs to the bacterial sugar transferase family.</text>
</comment>
<keyword evidence="2" id="KW-0812">Transmembrane</keyword>
<organism evidence="4 5">
    <name type="scientific">Deinococcus arenae</name>
    <dbReference type="NCBI Taxonomy" id="1452751"/>
    <lineage>
        <taxon>Bacteria</taxon>
        <taxon>Thermotogati</taxon>
        <taxon>Deinococcota</taxon>
        <taxon>Deinococci</taxon>
        <taxon>Deinococcales</taxon>
        <taxon>Deinococcaceae</taxon>
        <taxon>Deinococcus</taxon>
    </lineage>
</organism>
<dbReference type="PANTHER" id="PTHR30576:SF8">
    <property type="entry name" value="UNDECAPRENYL-PHOSPHATE GALACTOSE PHOSPHOTRANSFERASE"/>
    <property type="match status" value="1"/>
</dbReference>
<keyword evidence="2" id="KW-0472">Membrane</keyword>
<feature type="transmembrane region" description="Helical" evidence="2">
    <location>
        <begin position="20"/>
        <end position="42"/>
    </location>
</feature>
<dbReference type="AlphaFoldDB" id="A0A8H9GLR8"/>
<evidence type="ECO:0000256" key="1">
    <source>
        <dbReference type="ARBA" id="ARBA00006464"/>
    </source>
</evidence>